<organism evidence="1 2">
    <name type="scientific">Vanilla planifolia</name>
    <name type="common">Vanilla</name>
    <dbReference type="NCBI Taxonomy" id="51239"/>
    <lineage>
        <taxon>Eukaryota</taxon>
        <taxon>Viridiplantae</taxon>
        <taxon>Streptophyta</taxon>
        <taxon>Embryophyta</taxon>
        <taxon>Tracheophyta</taxon>
        <taxon>Spermatophyta</taxon>
        <taxon>Magnoliopsida</taxon>
        <taxon>Liliopsida</taxon>
        <taxon>Asparagales</taxon>
        <taxon>Orchidaceae</taxon>
        <taxon>Vanilloideae</taxon>
        <taxon>Vanilleae</taxon>
        <taxon>Vanilla</taxon>
    </lineage>
</organism>
<sequence length="130" mass="13731">MLVRRLTASFSDGVVAEELAGGVEGKEVACEERAVELRQAGDDDGAVDAAAREAIGHDGGGRGRGCGRSVGGWFAHLPVTDADLHPFGQLVEPFRDMGVIEPRRVEDTEAILHGPENVVLFQASRLPVAS</sequence>
<gene>
    <name evidence="1" type="ORF">HPP92_015420</name>
</gene>
<evidence type="ECO:0000313" key="2">
    <source>
        <dbReference type="Proteomes" id="UP000639772"/>
    </source>
</evidence>
<evidence type="ECO:0000313" key="1">
    <source>
        <dbReference type="EMBL" id="KAG0475734.1"/>
    </source>
</evidence>
<proteinExistence type="predicted"/>
<comment type="caution">
    <text evidence="1">The sequence shown here is derived from an EMBL/GenBank/DDBJ whole genome shotgun (WGS) entry which is preliminary data.</text>
</comment>
<accession>A0A835UU12</accession>
<dbReference type="Proteomes" id="UP000639772">
    <property type="component" value="Chromosome 7"/>
</dbReference>
<dbReference type="AlphaFoldDB" id="A0A835UU12"/>
<protein>
    <submittedName>
        <fullName evidence="1">Uncharacterized protein</fullName>
    </submittedName>
</protein>
<reference evidence="1 2" key="1">
    <citation type="journal article" date="2020" name="Nat. Food">
        <title>A phased Vanilla planifolia genome enables genetic improvement of flavour and production.</title>
        <authorList>
            <person name="Hasing T."/>
            <person name="Tang H."/>
            <person name="Brym M."/>
            <person name="Khazi F."/>
            <person name="Huang T."/>
            <person name="Chambers A.H."/>
        </authorList>
    </citation>
    <scope>NUCLEOTIDE SEQUENCE [LARGE SCALE GENOMIC DNA]</scope>
    <source>
        <tissue evidence="1">Leaf</tissue>
    </source>
</reference>
<dbReference type="EMBL" id="JADCNM010000007">
    <property type="protein sequence ID" value="KAG0475734.1"/>
    <property type="molecule type" value="Genomic_DNA"/>
</dbReference>
<name>A0A835UU12_VANPL</name>